<accession>A0A9W9TYA9</accession>
<feature type="region of interest" description="Disordered" evidence="1">
    <location>
        <begin position="1"/>
        <end position="44"/>
    </location>
</feature>
<protein>
    <submittedName>
        <fullName evidence="2">Uncharacterized protein</fullName>
    </submittedName>
</protein>
<name>A0A9W9TYA9_9EURO</name>
<dbReference type="EMBL" id="JAPQKS010000001">
    <property type="protein sequence ID" value="KAJ5248928.1"/>
    <property type="molecule type" value="Genomic_DNA"/>
</dbReference>
<feature type="region of interest" description="Disordered" evidence="1">
    <location>
        <begin position="410"/>
        <end position="436"/>
    </location>
</feature>
<feature type="compositionally biased region" description="Basic and acidic residues" evidence="1">
    <location>
        <begin position="509"/>
        <end position="537"/>
    </location>
</feature>
<dbReference type="AlphaFoldDB" id="A0A9W9TYA9"/>
<evidence type="ECO:0000256" key="1">
    <source>
        <dbReference type="SAM" id="MobiDB-lite"/>
    </source>
</evidence>
<keyword evidence="3" id="KW-1185">Reference proteome</keyword>
<dbReference type="OrthoDB" id="4497018at2759"/>
<feature type="compositionally biased region" description="Polar residues" evidence="1">
    <location>
        <begin position="364"/>
        <end position="387"/>
    </location>
</feature>
<dbReference type="GeneID" id="83196979"/>
<feature type="region of interest" description="Disordered" evidence="1">
    <location>
        <begin position="363"/>
        <end position="387"/>
    </location>
</feature>
<comment type="caution">
    <text evidence="2">The sequence shown here is derived from an EMBL/GenBank/DDBJ whole genome shotgun (WGS) entry which is preliminary data.</text>
</comment>
<feature type="region of interest" description="Disordered" evidence="1">
    <location>
        <begin position="500"/>
        <end position="537"/>
    </location>
</feature>
<dbReference type="Proteomes" id="UP001150941">
    <property type="component" value="Unassembled WGS sequence"/>
</dbReference>
<reference evidence="2" key="2">
    <citation type="journal article" date="2023" name="IMA Fungus">
        <title>Comparative genomic study of the Penicillium genus elucidates a diverse pangenome and 15 lateral gene transfer events.</title>
        <authorList>
            <person name="Petersen C."/>
            <person name="Sorensen T."/>
            <person name="Nielsen M.R."/>
            <person name="Sondergaard T.E."/>
            <person name="Sorensen J.L."/>
            <person name="Fitzpatrick D.A."/>
            <person name="Frisvad J.C."/>
            <person name="Nielsen K.L."/>
        </authorList>
    </citation>
    <scope>NUCLEOTIDE SEQUENCE</scope>
    <source>
        <strain evidence="2">IBT 19713</strain>
    </source>
</reference>
<sequence>MWPTRATSKRGRRGSNSTSGRVPPPGKEIKVPLPVPPPDPNMSDPRLLINRPCIYERRLPSDAHVAAYVQRLQHGFYANDAVSDMDSDHVDFLGITFVFHSAQSLNHRFKSAVIRASVADGSDGTQNTYSAYLMLMTCGVSEGPVNASIIPSGGLNGRYNRYEMMRIQGSARTRKSPRGRAFDIESGEVVWSLEENSLDRTGLPREFTFVMLVQKPAVDSKVSLDINIEPVLQSRVGSYPNWMLALPAYQPIRRNHVDFNKEIGQRFTPAIPGRGFNFAGLKSAFEDYMAMPGRHHSRSIEIPASNSTQFNGYSPGSQGNQGYQAGWGFNPANLLSSNGTSFSAAAVPGDVLRAELGSLPIGIQGSNSQTAPQTSNTTGQPQSGGNTMNLNIRIENPALNTPHHHQWRSPVATVEDDDSNEVLSESSVEEEYKENENEGWLASLRLEDSERARMVAGKCYEEEEKQRSPSLPPLSTRDASHRVMSMANVPVTHSMLSSLAGTRQSWVQPDRRSVHLGAKTREEQPKENHYMARERRK</sequence>
<proteinExistence type="predicted"/>
<evidence type="ECO:0000313" key="2">
    <source>
        <dbReference type="EMBL" id="KAJ5248928.1"/>
    </source>
</evidence>
<evidence type="ECO:0000313" key="3">
    <source>
        <dbReference type="Proteomes" id="UP001150941"/>
    </source>
</evidence>
<organism evidence="2 3">
    <name type="scientific">Penicillium chermesinum</name>
    <dbReference type="NCBI Taxonomy" id="63820"/>
    <lineage>
        <taxon>Eukaryota</taxon>
        <taxon>Fungi</taxon>
        <taxon>Dikarya</taxon>
        <taxon>Ascomycota</taxon>
        <taxon>Pezizomycotina</taxon>
        <taxon>Eurotiomycetes</taxon>
        <taxon>Eurotiomycetidae</taxon>
        <taxon>Eurotiales</taxon>
        <taxon>Aspergillaceae</taxon>
        <taxon>Penicillium</taxon>
    </lineage>
</organism>
<feature type="region of interest" description="Disordered" evidence="1">
    <location>
        <begin position="460"/>
        <end position="479"/>
    </location>
</feature>
<gene>
    <name evidence="2" type="ORF">N7468_000379</name>
</gene>
<reference evidence="2" key="1">
    <citation type="submission" date="2022-11" db="EMBL/GenBank/DDBJ databases">
        <authorList>
            <person name="Petersen C."/>
        </authorList>
    </citation>
    <scope>NUCLEOTIDE SEQUENCE</scope>
    <source>
        <strain evidence="2">IBT 19713</strain>
    </source>
</reference>
<dbReference type="RefSeq" id="XP_058335707.1">
    <property type="nucleotide sequence ID" value="XM_058469676.1"/>
</dbReference>